<reference evidence="2" key="1">
    <citation type="submission" date="2023-01" db="EMBL/GenBank/DDBJ databases">
        <title>Human gut microbiome strain richness.</title>
        <authorList>
            <person name="Chen-Liaw A."/>
        </authorList>
    </citation>
    <scope>NUCLEOTIDE SEQUENCE</scope>
    <source>
        <strain evidence="2">D54st1_D6_D54t1_190329</strain>
    </source>
</reference>
<name>A0AAW6AKI7_9ACTN</name>
<feature type="transmembrane region" description="Helical" evidence="1">
    <location>
        <begin position="12"/>
        <end position="34"/>
    </location>
</feature>
<dbReference type="AlphaFoldDB" id="A0AAW6AKI7"/>
<keyword evidence="1" id="KW-0812">Transmembrane</keyword>
<evidence type="ECO:0000313" key="2">
    <source>
        <dbReference type="EMBL" id="MDB1838643.1"/>
    </source>
</evidence>
<dbReference type="RefSeq" id="WP_195520924.1">
    <property type="nucleotide sequence ID" value="NZ_JADNPG010000010.1"/>
</dbReference>
<evidence type="ECO:0000256" key="1">
    <source>
        <dbReference type="SAM" id="Phobius"/>
    </source>
</evidence>
<sequence length="173" mass="18636">MESSDKRCRFSSVVLLATLSVAAIMAAFSAFSVANEAREVLFAPTPFYINGESIPSAVLTALAIRDVLALALSIACLVVYLNFCLDVVSTQSIFTRKQCRRFLVVGLLLLISSIVSIVFDSLCAVQLPNDVNTSAIGIFGFNAWTLVLALFALSLSAIFEYGRLLQSDVDAII</sequence>
<dbReference type="EMBL" id="JAQLEC010000008">
    <property type="protein sequence ID" value="MDB1838643.1"/>
    <property type="molecule type" value="Genomic_DNA"/>
</dbReference>
<proteinExistence type="predicted"/>
<comment type="caution">
    <text evidence="2">The sequence shown here is derived from an EMBL/GenBank/DDBJ whole genome shotgun (WGS) entry which is preliminary data.</text>
</comment>
<dbReference type="Proteomes" id="UP001212741">
    <property type="component" value="Unassembled WGS sequence"/>
</dbReference>
<protein>
    <recommendedName>
        <fullName evidence="4">DUF2975 domain-containing protein</fullName>
    </recommendedName>
</protein>
<feature type="transmembrane region" description="Helical" evidence="1">
    <location>
        <begin position="54"/>
        <end position="81"/>
    </location>
</feature>
<keyword evidence="1" id="KW-1133">Transmembrane helix</keyword>
<feature type="transmembrane region" description="Helical" evidence="1">
    <location>
        <begin position="102"/>
        <end position="127"/>
    </location>
</feature>
<evidence type="ECO:0000313" key="3">
    <source>
        <dbReference type="Proteomes" id="UP001212741"/>
    </source>
</evidence>
<gene>
    <name evidence="2" type="ORF">PMW86_03420</name>
</gene>
<keyword evidence="1" id="KW-0472">Membrane</keyword>
<evidence type="ECO:0008006" key="4">
    <source>
        <dbReference type="Google" id="ProtNLM"/>
    </source>
</evidence>
<organism evidence="2 3">
    <name type="scientific">Collinsella aerofaciens</name>
    <dbReference type="NCBI Taxonomy" id="74426"/>
    <lineage>
        <taxon>Bacteria</taxon>
        <taxon>Bacillati</taxon>
        <taxon>Actinomycetota</taxon>
        <taxon>Coriobacteriia</taxon>
        <taxon>Coriobacteriales</taxon>
        <taxon>Coriobacteriaceae</taxon>
        <taxon>Collinsella</taxon>
    </lineage>
</organism>
<accession>A0AAW6AKI7</accession>
<feature type="transmembrane region" description="Helical" evidence="1">
    <location>
        <begin position="133"/>
        <end position="159"/>
    </location>
</feature>